<dbReference type="AlphaFoldDB" id="H5XZR5"/>
<evidence type="ECO:0000313" key="1">
    <source>
        <dbReference type="EMBL" id="EHQ92111.1"/>
    </source>
</evidence>
<dbReference type="HOGENOM" id="CLU_1394399_0_0_9"/>
<accession>H5XZR5</accession>
<name>H5XZR5_9FIRM</name>
<gene>
    <name evidence="1" type="ORF">DesyoDRAFT_5180</name>
</gene>
<dbReference type="InterPro" id="IPR013321">
    <property type="entry name" value="Arc_rbn_hlx_hlx"/>
</dbReference>
<proteinExistence type="predicted"/>
<protein>
    <submittedName>
        <fullName evidence="1">Uncharacterized protein</fullName>
    </submittedName>
</protein>
<dbReference type="EMBL" id="CM001441">
    <property type="protein sequence ID" value="EHQ92111.1"/>
    <property type="molecule type" value="Genomic_DNA"/>
</dbReference>
<sequence length="195" mass="22210">MPTARTKANRKYNEKAYDRIPLTVKKGEKEVIQAFAEKKGLSVNAFVNAAIQEKMNPAPVKAQKKKDPSPKAVERSGIVYTMQDLMRDWDHYIYVHSLDPSQGVIADVKDDLIRNLFPKGAELAEIGIKTQYICPFTGKKFGSIENLIYAAIPKLISWREAEAEREGLLEKQKREAAKMAKQRQRLIDEGKFPKF</sequence>
<dbReference type="RefSeq" id="WP_007787356.1">
    <property type="nucleotide sequence ID" value="NZ_CM001441.1"/>
</dbReference>
<reference evidence="1 2" key="1">
    <citation type="submission" date="2011-11" db="EMBL/GenBank/DDBJ databases">
        <title>The Noncontiguous Finished genome of Desulfosporosinus youngiae DSM 17734.</title>
        <authorList>
            <consortium name="US DOE Joint Genome Institute (JGI-PGF)"/>
            <person name="Lucas S."/>
            <person name="Han J."/>
            <person name="Lapidus A."/>
            <person name="Cheng J.-F."/>
            <person name="Goodwin L."/>
            <person name="Pitluck S."/>
            <person name="Peters L."/>
            <person name="Ovchinnikova G."/>
            <person name="Lu M."/>
            <person name="Land M.L."/>
            <person name="Hauser L."/>
            <person name="Pester M."/>
            <person name="Spring S."/>
            <person name="Ollivier B."/>
            <person name="Rattei T."/>
            <person name="Klenk H.-P."/>
            <person name="Wagner M."/>
            <person name="Loy A."/>
            <person name="Woyke T.J."/>
        </authorList>
    </citation>
    <scope>NUCLEOTIDE SEQUENCE [LARGE SCALE GENOMIC DNA]</scope>
    <source>
        <strain evidence="1 2">DSM 17734</strain>
    </source>
</reference>
<dbReference type="Gene3D" id="1.10.1220.10">
    <property type="entry name" value="Met repressor-like"/>
    <property type="match status" value="1"/>
</dbReference>
<dbReference type="Proteomes" id="UP000005104">
    <property type="component" value="Chromosome"/>
</dbReference>
<organism evidence="1 2">
    <name type="scientific">Desulfosporosinus youngiae DSM 17734</name>
    <dbReference type="NCBI Taxonomy" id="768710"/>
    <lineage>
        <taxon>Bacteria</taxon>
        <taxon>Bacillati</taxon>
        <taxon>Bacillota</taxon>
        <taxon>Clostridia</taxon>
        <taxon>Eubacteriales</taxon>
        <taxon>Desulfitobacteriaceae</taxon>
        <taxon>Desulfosporosinus</taxon>
    </lineage>
</organism>
<dbReference type="GO" id="GO:0006355">
    <property type="term" value="P:regulation of DNA-templated transcription"/>
    <property type="evidence" value="ECO:0007669"/>
    <property type="project" value="InterPro"/>
</dbReference>
<evidence type="ECO:0000313" key="2">
    <source>
        <dbReference type="Proteomes" id="UP000005104"/>
    </source>
</evidence>
<keyword evidence="2" id="KW-1185">Reference proteome</keyword>